<evidence type="ECO:0000256" key="1">
    <source>
        <dbReference type="SAM" id="SignalP"/>
    </source>
</evidence>
<name>A0ABR9LVM9_9ACTN</name>
<accession>A0ABR9LVM9</accession>
<dbReference type="Proteomes" id="UP000633509">
    <property type="component" value="Unassembled WGS sequence"/>
</dbReference>
<feature type="chain" id="PRO_5047170678" evidence="1">
    <location>
        <begin position="29"/>
        <end position="141"/>
    </location>
</feature>
<dbReference type="EMBL" id="JADBEK010000001">
    <property type="protein sequence ID" value="MBE1584352.1"/>
    <property type="molecule type" value="Genomic_DNA"/>
</dbReference>
<keyword evidence="1" id="KW-0732">Signal</keyword>
<feature type="signal peptide" evidence="1">
    <location>
        <begin position="1"/>
        <end position="28"/>
    </location>
</feature>
<comment type="caution">
    <text evidence="2">The sequence shown here is derived from an EMBL/GenBank/DDBJ whole genome shotgun (WGS) entry which is preliminary data.</text>
</comment>
<organism evidence="2 3">
    <name type="scientific">Nonomuraea angiospora</name>
    <dbReference type="NCBI Taxonomy" id="46172"/>
    <lineage>
        <taxon>Bacteria</taxon>
        <taxon>Bacillati</taxon>
        <taxon>Actinomycetota</taxon>
        <taxon>Actinomycetes</taxon>
        <taxon>Streptosporangiales</taxon>
        <taxon>Streptosporangiaceae</taxon>
        <taxon>Nonomuraea</taxon>
    </lineage>
</organism>
<reference evidence="2 3" key="1">
    <citation type="submission" date="2020-10" db="EMBL/GenBank/DDBJ databases">
        <title>Sequencing the genomes of 1000 actinobacteria strains.</title>
        <authorList>
            <person name="Klenk H.-P."/>
        </authorList>
    </citation>
    <scope>NUCLEOTIDE SEQUENCE [LARGE SCALE GENOMIC DNA]</scope>
    <source>
        <strain evidence="2 3">DSM 43173</strain>
    </source>
</reference>
<proteinExistence type="predicted"/>
<protein>
    <submittedName>
        <fullName evidence="2">Uncharacterized protein</fullName>
    </submittedName>
</protein>
<evidence type="ECO:0000313" key="3">
    <source>
        <dbReference type="Proteomes" id="UP000633509"/>
    </source>
</evidence>
<sequence length="141" mass="15391">MKMAPRRTRPIANQALAALIAQAGWTLAATAGHVNAISAETRDPLFYDRSAVSHWLTGTIPRPEGICAAVEAFCRRLDRPDLGPADLGWPDIAFSWPADDPWQGDPVARLAVPTRVPSPPAYGANTATKITDRRRWQVSDH</sequence>
<keyword evidence="3" id="KW-1185">Reference proteome</keyword>
<dbReference type="RefSeq" id="WP_192785298.1">
    <property type="nucleotide sequence ID" value="NZ_JADBEK010000001.1"/>
</dbReference>
<gene>
    <name evidence="2" type="ORF">H4W80_002610</name>
</gene>
<evidence type="ECO:0000313" key="2">
    <source>
        <dbReference type="EMBL" id="MBE1584352.1"/>
    </source>
</evidence>